<evidence type="ECO:0000313" key="11">
    <source>
        <dbReference type="EMBL" id="BEQ13494.1"/>
    </source>
</evidence>
<feature type="transmembrane region" description="Helical" evidence="9">
    <location>
        <begin position="142"/>
        <end position="163"/>
    </location>
</feature>
<dbReference type="PANTHER" id="PTHR35011">
    <property type="entry name" value="2,3-DIKETO-L-GULONATE TRAP TRANSPORTER SMALL PERMEASE PROTEIN YIAM"/>
    <property type="match status" value="1"/>
</dbReference>
<evidence type="ECO:0000256" key="8">
    <source>
        <dbReference type="ARBA" id="ARBA00038436"/>
    </source>
</evidence>
<feature type="domain" description="Tripartite ATP-independent periplasmic transporters DctQ component" evidence="10">
    <location>
        <begin position="82"/>
        <end position="206"/>
    </location>
</feature>
<feature type="transmembrane region" description="Helical" evidence="9">
    <location>
        <begin position="7"/>
        <end position="27"/>
    </location>
</feature>
<evidence type="ECO:0000256" key="5">
    <source>
        <dbReference type="ARBA" id="ARBA00022692"/>
    </source>
</evidence>
<comment type="subcellular location">
    <subcellularLocation>
        <location evidence="1">Cell inner membrane</location>
        <topology evidence="1">Multi-pass membrane protein</topology>
    </subcellularLocation>
</comment>
<evidence type="ECO:0000313" key="12">
    <source>
        <dbReference type="Proteomes" id="UP001366166"/>
    </source>
</evidence>
<keyword evidence="2" id="KW-0813">Transport</keyword>
<dbReference type="RefSeq" id="WP_338605204.1">
    <property type="nucleotide sequence ID" value="NZ_AP028679.1"/>
</dbReference>
<dbReference type="InterPro" id="IPR055348">
    <property type="entry name" value="DctQ"/>
</dbReference>
<sequence length="220" mass="25123">MAQGRTYLFGWVAFLCIVAVAVLGYWFLHLKGLTWGAIATWGLFMLLAAFTGNWDRFLRFQDKGLSFFEEWTLYLAVMVGLISLFINVILRYVFSYSMSWSEELIREIIILTTFVGLAPAIKNRSMITIDALVQIVPRLRAPLTYFSHLAVLSFAVLITKMGIDMALMQERTSQKTIILEFPLVVLYLILPLMGVTMGVRTIQVLWWDYQEGKAKKESAG</sequence>
<dbReference type="GO" id="GO:0005886">
    <property type="term" value="C:plasma membrane"/>
    <property type="evidence" value="ECO:0007669"/>
    <property type="project" value="UniProtKB-SubCell"/>
</dbReference>
<keyword evidence="5 9" id="KW-0812">Transmembrane</keyword>
<comment type="similarity">
    <text evidence="8">Belongs to the TRAP transporter small permease family.</text>
</comment>
<evidence type="ECO:0000256" key="9">
    <source>
        <dbReference type="SAM" id="Phobius"/>
    </source>
</evidence>
<feature type="transmembrane region" description="Helical" evidence="9">
    <location>
        <begin position="104"/>
        <end position="121"/>
    </location>
</feature>
<keyword evidence="3" id="KW-1003">Cell membrane</keyword>
<evidence type="ECO:0000256" key="7">
    <source>
        <dbReference type="ARBA" id="ARBA00023136"/>
    </source>
</evidence>
<dbReference type="GO" id="GO:0022857">
    <property type="term" value="F:transmembrane transporter activity"/>
    <property type="evidence" value="ECO:0007669"/>
    <property type="project" value="TreeGrafter"/>
</dbReference>
<keyword evidence="7 9" id="KW-0472">Membrane</keyword>
<dbReference type="GO" id="GO:0015740">
    <property type="term" value="P:C4-dicarboxylate transport"/>
    <property type="evidence" value="ECO:0007669"/>
    <property type="project" value="TreeGrafter"/>
</dbReference>
<organism evidence="11 12">
    <name type="scientific">Desulfoferula mesophila</name>
    <dbReference type="NCBI Taxonomy" id="3058419"/>
    <lineage>
        <taxon>Bacteria</taxon>
        <taxon>Pseudomonadati</taxon>
        <taxon>Thermodesulfobacteriota</taxon>
        <taxon>Desulfarculia</taxon>
        <taxon>Desulfarculales</taxon>
        <taxon>Desulfarculaceae</taxon>
        <taxon>Desulfoferula</taxon>
    </lineage>
</organism>
<dbReference type="Pfam" id="PF04290">
    <property type="entry name" value="DctQ"/>
    <property type="match status" value="1"/>
</dbReference>
<keyword evidence="6 9" id="KW-1133">Transmembrane helix</keyword>
<dbReference type="AlphaFoldDB" id="A0AAU9EJR8"/>
<name>A0AAU9EJR8_9BACT</name>
<dbReference type="KEGG" id="dmp:FAK_05600"/>
<evidence type="ECO:0000256" key="3">
    <source>
        <dbReference type="ARBA" id="ARBA00022475"/>
    </source>
</evidence>
<keyword evidence="4" id="KW-0997">Cell inner membrane</keyword>
<feature type="transmembrane region" description="Helical" evidence="9">
    <location>
        <begin position="183"/>
        <end position="207"/>
    </location>
</feature>
<evidence type="ECO:0000256" key="6">
    <source>
        <dbReference type="ARBA" id="ARBA00022989"/>
    </source>
</evidence>
<reference evidence="12" key="1">
    <citation type="journal article" date="2023" name="Arch. Microbiol.">
        <title>Desulfoferula mesophilus gen. nov. sp. nov., a mesophilic sulfate-reducing bacterium isolated from a brackish lake sediment.</title>
        <authorList>
            <person name="Watanabe T."/>
            <person name="Yabe T."/>
            <person name="Tsuji J.M."/>
            <person name="Fukui M."/>
        </authorList>
    </citation>
    <scope>NUCLEOTIDE SEQUENCE [LARGE SCALE GENOMIC DNA]</scope>
    <source>
        <strain evidence="12">12FAK</strain>
    </source>
</reference>
<evidence type="ECO:0000256" key="4">
    <source>
        <dbReference type="ARBA" id="ARBA00022519"/>
    </source>
</evidence>
<dbReference type="Proteomes" id="UP001366166">
    <property type="component" value="Chromosome"/>
</dbReference>
<proteinExistence type="inferred from homology"/>
<evidence type="ECO:0000256" key="1">
    <source>
        <dbReference type="ARBA" id="ARBA00004429"/>
    </source>
</evidence>
<keyword evidence="12" id="KW-1185">Reference proteome</keyword>
<dbReference type="InterPro" id="IPR007387">
    <property type="entry name" value="TRAP_DctQ"/>
</dbReference>
<protein>
    <recommendedName>
        <fullName evidence="10">Tripartite ATP-independent periplasmic transporters DctQ component domain-containing protein</fullName>
    </recommendedName>
</protein>
<feature type="transmembrane region" description="Helical" evidence="9">
    <location>
        <begin position="71"/>
        <end position="92"/>
    </location>
</feature>
<gene>
    <name evidence="11" type="ORF">FAK_05600</name>
</gene>
<accession>A0AAU9EJR8</accession>
<dbReference type="PANTHER" id="PTHR35011:SF2">
    <property type="entry name" value="2,3-DIKETO-L-GULONATE TRAP TRANSPORTER SMALL PERMEASE PROTEIN YIAM"/>
    <property type="match status" value="1"/>
</dbReference>
<evidence type="ECO:0000256" key="2">
    <source>
        <dbReference type="ARBA" id="ARBA00022448"/>
    </source>
</evidence>
<dbReference type="EMBL" id="AP028679">
    <property type="protein sequence ID" value="BEQ13494.1"/>
    <property type="molecule type" value="Genomic_DNA"/>
</dbReference>
<evidence type="ECO:0000259" key="10">
    <source>
        <dbReference type="Pfam" id="PF04290"/>
    </source>
</evidence>
<feature type="transmembrane region" description="Helical" evidence="9">
    <location>
        <begin position="33"/>
        <end position="50"/>
    </location>
</feature>